<dbReference type="Proteomes" id="UP000469159">
    <property type="component" value="Unassembled WGS sequence"/>
</dbReference>
<proteinExistence type="predicted"/>
<comment type="caution">
    <text evidence="2">The sequence shown here is derived from an EMBL/GenBank/DDBJ whole genome shotgun (WGS) entry which is preliminary data.</text>
</comment>
<name>A0A6I4UP86_9SPHN</name>
<dbReference type="OrthoDB" id="7063485at2"/>
<sequence>MAACSDAPDTPAPEPTPAPRFTPDKPRMLVPADLATVHFGGRIEGLEGPEVTGSFVLDGEPLAEMVSYVACPEAVTECDPAELPDGTVYTYVHRVTPAEGVENAAVFRTARKISAFANGVGFDRHEADAALGPGGKIDVSADNGALVWRVIGGDGWKAGETITFYWQSTMPPEEPRQAYQFEADGSAAIGSGPFPPREKPVQETASR</sequence>
<feature type="compositionally biased region" description="Basic and acidic residues" evidence="1">
    <location>
        <begin position="196"/>
        <end position="207"/>
    </location>
</feature>
<organism evidence="2 3">
    <name type="scientific">Croceibacterium soli</name>
    <dbReference type="NCBI Taxonomy" id="1739690"/>
    <lineage>
        <taxon>Bacteria</taxon>
        <taxon>Pseudomonadati</taxon>
        <taxon>Pseudomonadota</taxon>
        <taxon>Alphaproteobacteria</taxon>
        <taxon>Sphingomonadales</taxon>
        <taxon>Erythrobacteraceae</taxon>
        <taxon>Croceibacterium</taxon>
    </lineage>
</organism>
<evidence type="ECO:0000256" key="1">
    <source>
        <dbReference type="SAM" id="MobiDB-lite"/>
    </source>
</evidence>
<reference evidence="2 3" key="1">
    <citation type="submission" date="2019-12" db="EMBL/GenBank/DDBJ databases">
        <title>Genomic-based taxomic classification of the family Erythrobacteraceae.</title>
        <authorList>
            <person name="Xu L."/>
        </authorList>
    </citation>
    <scope>NUCLEOTIDE SEQUENCE [LARGE SCALE GENOMIC DNA]</scope>
    <source>
        <strain evidence="2 3">MCCC 1K02066</strain>
    </source>
</reference>
<gene>
    <name evidence="2" type="ORF">GRI75_03850</name>
</gene>
<feature type="region of interest" description="Disordered" evidence="1">
    <location>
        <begin position="1"/>
        <end position="26"/>
    </location>
</feature>
<dbReference type="EMBL" id="WTYK01000002">
    <property type="protein sequence ID" value="MXP40780.1"/>
    <property type="molecule type" value="Genomic_DNA"/>
</dbReference>
<evidence type="ECO:0000313" key="2">
    <source>
        <dbReference type="EMBL" id="MXP40780.1"/>
    </source>
</evidence>
<dbReference type="AlphaFoldDB" id="A0A6I4UP86"/>
<evidence type="ECO:0000313" key="3">
    <source>
        <dbReference type="Proteomes" id="UP000469159"/>
    </source>
</evidence>
<feature type="compositionally biased region" description="Pro residues" evidence="1">
    <location>
        <begin position="10"/>
        <end position="20"/>
    </location>
</feature>
<accession>A0A6I4UP86</accession>
<keyword evidence="3" id="KW-1185">Reference proteome</keyword>
<feature type="region of interest" description="Disordered" evidence="1">
    <location>
        <begin position="175"/>
        <end position="207"/>
    </location>
</feature>
<protein>
    <submittedName>
        <fullName evidence="2">Uncharacterized protein</fullName>
    </submittedName>
</protein>